<reference evidence="2" key="1">
    <citation type="journal article" date="2015" name="Nat. Genet.">
        <title>The genome and transcriptome of the zoonotic hookworm Ancylostoma ceylanicum identify infection-specific gene families.</title>
        <authorList>
            <person name="Schwarz E.M."/>
            <person name="Hu Y."/>
            <person name="Antoshechkin I."/>
            <person name="Miller M.M."/>
            <person name="Sternberg P.W."/>
            <person name="Aroian R.V."/>
        </authorList>
    </citation>
    <scope>NUCLEOTIDE SEQUENCE</scope>
    <source>
        <strain evidence="2">HY135</strain>
    </source>
</reference>
<protein>
    <submittedName>
        <fullName evidence="1">Uncharacterized protein</fullName>
    </submittedName>
</protein>
<dbReference type="Proteomes" id="UP000024635">
    <property type="component" value="Unassembled WGS sequence"/>
</dbReference>
<dbReference type="AlphaFoldDB" id="A0A016TY10"/>
<evidence type="ECO:0000313" key="2">
    <source>
        <dbReference type="Proteomes" id="UP000024635"/>
    </source>
</evidence>
<keyword evidence="2" id="KW-1185">Reference proteome</keyword>
<proteinExistence type="predicted"/>
<comment type="caution">
    <text evidence="1">The sequence shown here is derived from an EMBL/GenBank/DDBJ whole genome shotgun (WGS) entry which is preliminary data.</text>
</comment>
<organism evidence="1 2">
    <name type="scientific">Ancylostoma ceylanicum</name>
    <dbReference type="NCBI Taxonomy" id="53326"/>
    <lineage>
        <taxon>Eukaryota</taxon>
        <taxon>Metazoa</taxon>
        <taxon>Ecdysozoa</taxon>
        <taxon>Nematoda</taxon>
        <taxon>Chromadorea</taxon>
        <taxon>Rhabditida</taxon>
        <taxon>Rhabditina</taxon>
        <taxon>Rhabditomorpha</taxon>
        <taxon>Strongyloidea</taxon>
        <taxon>Ancylostomatidae</taxon>
        <taxon>Ancylostomatinae</taxon>
        <taxon>Ancylostoma</taxon>
    </lineage>
</organism>
<accession>A0A016TY10</accession>
<sequence>MGAALQNRRNDTKFTSKPSEGRILLQYFEEHIARPTTSGKFYSETLLIWRFLKSKVFTRTYACIIACSFVMDFDWLSHRCSMITSEVR</sequence>
<evidence type="ECO:0000313" key="1">
    <source>
        <dbReference type="EMBL" id="EYC07248.1"/>
    </source>
</evidence>
<name>A0A016TY10_9BILA</name>
<dbReference type="EMBL" id="JARK01001407">
    <property type="protein sequence ID" value="EYC07248.1"/>
    <property type="molecule type" value="Genomic_DNA"/>
</dbReference>
<gene>
    <name evidence="1" type="primary">Acey_s0071.g548</name>
    <name evidence="1" type="ORF">Y032_0071g548</name>
</gene>